<sequence>MFVRNGTSVLKKVLTCPPTFLDEAAPINEISKKYQDQPLDKEKLLDEYQQLLDAYAKAGVQVEQLTPQESMTNSVFARDFGGCVKEGYILGNFKEPLRYAEHSAYEEKMKELGIPKLLEVKNGLFEGGDFAFLRENIIAVGIIERTNLEGFNELKAGLEPLGYQVYPVPADSRYLHLDMCFNLVDDNLAVAYEDGLPTEFKQLLQELAIEIIKVPEEAIFQHGCNLESLGNHRVLSLKQNKDVNDALREHGMDVIELDITETLKAGGGPHCMTFPLDRI</sequence>
<protein>
    <submittedName>
        <fullName evidence="1">Amidinotransferase family protein</fullName>
    </submittedName>
</protein>
<name>A0A0R1MGL8_9LACO</name>
<dbReference type="AlphaFoldDB" id="A0A0R1MGL8"/>
<dbReference type="EMBL" id="AZDX01000007">
    <property type="protein sequence ID" value="KRL07239.1"/>
    <property type="molecule type" value="Genomic_DNA"/>
</dbReference>
<dbReference type="SUPFAM" id="SSF55909">
    <property type="entry name" value="Pentein"/>
    <property type="match status" value="1"/>
</dbReference>
<dbReference type="RefSeq" id="WP_057869194.1">
    <property type="nucleotide sequence ID" value="NZ_AZDX01000007.1"/>
</dbReference>
<dbReference type="OrthoDB" id="9814070at2"/>
<gene>
    <name evidence="1" type="ORF">FC92_GL002015</name>
</gene>
<dbReference type="PANTHER" id="PTHR47271">
    <property type="entry name" value="ARGININE DEIMINASE"/>
    <property type="match status" value="1"/>
</dbReference>
<dbReference type="Gene3D" id="3.75.10.10">
    <property type="entry name" value="L-arginine/glycine Amidinotransferase, Chain A"/>
    <property type="match status" value="1"/>
</dbReference>
<evidence type="ECO:0000313" key="2">
    <source>
        <dbReference type="Proteomes" id="UP000051448"/>
    </source>
</evidence>
<proteinExistence type="predicted"/>
<dbReference type="GO" id="GO:0016990">
    <property type="term" value="F:arginine deiminase activity"/>
    <property type="evidence" value="ECO:0007669"/>
    <property type="project" value="TreeGrafter"/>
</dbReference>
<dbReference type="Pfam" id="PF19420">
    <property type="entry name" value="DDAH_eukar"/>
    <property type="match status" value="1"/>
</dbReference>
<dbReference type="GO" id="GO:0016740">
    <property type="term" value="F:transferase activity"/>
    <property type="evidence" value="ECO:0007669"/>
    <property type="project" value="UniProtKB-KW"/>
</dbReference>
<comment type="caution">
    <text evidence="1">The sequence shown here is derived from an EMBL/GenBank/DDBJ whole genome shotgun (WGS) entry which is preliminary data.</text>
</comment>
<keyword evidence="2" id="KW-1185">Reference proteome</keyword>
<keyword evidence="1" id="KW-0808">Transferase</keyword>
<evidence type="ECO:0000313" key="1">
    <source>
        <dbReference type="EMBL" id="KRL07239.1"/>
    </source>
</evidence>
<dbReference type="Proteomes" id="UP000051448">
    <property type="component" value="Unassembled WGS sequence"/>
</dbReference>
<reference evidence="1 2" key="1">
    <citation type="journal article" date="2015" name="Genome Announc.">
        <title>Expanding the biotechnology potential of lactobacilli through comparative genomics of 213 strains and associated genera.</title>
        <authorList>
            <person name="Sun Z."/>
            <person name="Harris H.M."/>
            <person name="McCann A."/>
            <person name="Guo C."/>
            <person name="Argimon S."/>
            <person name="Zhang W."/>
            <person name="Yang X."/>
            <person name="Jeffery I.B."/>
            <person name="Cooney J.C."/>
            <person name="Kagawa T.F."/>
            <person name="Liu W."/>
            <person name="Song Y."/>
            <person name="Salvetti E."/>
            <person name="Wrobel A."/>
            <person name="Rasinkangas P."/>
            <person name="Parkhill J."/>
            <person name="Rea M.C."/>
            <person name="O'Sullivan O."/>
            <person name="Ritari J."/>
            <person name="Douillard F.P."/>
            <person name="Paul Ross R."/>
            <person name="Yang R."/>
            <person name="Briner A.E."/>
            <person name="Felis G.E."/>
            <person name="de Vos W.M."/>
            <person name="Barrangou R."/>
            <person name="Klaenhammer T.R."/>
            <person name="Caufield P.W."/>
            <person name="Cui Y."/>
            <person name="Zhang H."/>
            <person name="O'Toole P.W."/>
        </authorList>
    </citation>
    <scope>NUCLEOTIDE SEQUENCE [LARGE SCALE GENOMIC DNA]</scope>
    <source>
        <strain evidence="1 2">DSM 19519</strain>
    </source>
</reference>
<dbReference type="GO" id="GO:0019546">
    <property type="term" value="P:L-arginine deiminase pathway"/>
    <property type="evidence" value="ECO:0007669"/>
    <property type="project" value="TreeGrafter"/>
</dbReference>
<organism evidence="1 2">
    <name type="scientific">Liquorilactobacillus hordei DSM 19519</name>
    <dbReference type="NCBI Taxonomy" id="1423759"/>
    <lineage>
        <taxon>Bacteria</taxon>
        <taxon>Bacillati</taxon>
        <taxon>Bacillota</taxon>
        <taxon>Bacilli</taxon>
        <taxon>Lactobacillales</taxon>
        <taxon>Lactobacillaceae</taxon>
        <taxon>Liquorilactobacillus</taxon>
    </lineage>
</organism>
<dbReference type="STRING" id="1423759.FC92_GL002015"/>
<dbReference type="PATRIC" id="fig|1423759.3.peg.2107"/>
<dbReference type="GeneID" id="98311642"/>
<accession>A0A0R1MGL8</accession>
<dbReference type="PANTHER" id="PTHR47271:SF2">
    <property type="entry name" value="ARGININE DEIMINASE"/>
    <property type="match status" value="1"/>
</dbReference>